<evidence type="ECO:0000256" key="1">
    <source>
        <dbReference type="SAM" id="MobiDB-lite"/>
    </source>
</evidence>
<dbReference type="AlphaFoldDB" id="A0A645JKT8"/>
<protein>
    <recommendedName>
        <fullName evidence="3">DUF4194 domain-containing protein</fullName>
    </recommendedName>
</protein>
<feature type="region of interest" description="Disordered" evidence="1">
    <location>
        <begin position="91"/>
        <end position="111"/>
    </location>
</feature>
<comment type="caution">
    <text evidence="2">The sequence shown here is derived from an EMBL/GenBank/DDBJ whole genome shotgun (WGS) entry which is preliminary data.</text>
</comment>
<reference evidence="2" key="1">
    <citation type="submission" date="2019-08" db="EMBL/GenBank/DDBJ databases">
        <authorList>
            <person name="Kucharzyk K."/>
            <person name="Murdoch R.W."/>
            <person name="Higgins S."/>
            <person name="Loffler F."/>
        </authorList>
    </citation>
    <scope>NUCLEOTIDE SEQUENCE</scope>
</reference>
<evidence type="ECO:0008006" key="3">
    <source>
        <dbReference type="Google" id="ProtNLM"/>
    </source>
</evidence>
<feature type="compositionally biased region" description="Acidic residues" evidence="1">
    <location>
        <begin position="96"/>
        <end position="111"/>
    </location>
</feature>
<organism evidence="2">
    <name type="scientific">bioreactor metagenome</name>
    <dbReference type="NCBI Taxonomy" id="1076179"/>
    <lineage>
        <taxon>unclassified sequences</taxon>
        <taxon>metagenomes</taxon>
        <taxon>ecological metagenomes</taxon>
    </lineage>
</organism>
<evidence type="ECO:0000313" key="2">
    <source>
        <dbReference type="EMBL" id="MPN60934.1"/>
    </source>
</evidence>
<dbReference type="EMBL" id="VSSQ01136851">
    <property type="protein sequence ID" value="MPN60934.1"/>
    <property type="molecule type" value="Genomic_DNA"/>
</dbReference>
<gene>
    <name evidence="2" type="ORF">SDC9_208667</name>
</gene>
<proteinExistence type="predicted"/>
<name>A0A645JKT8_9ZZZZ</name>
<accession>A0A645JKT8</accession>
<sequence>MYDEEKEKAPSSNAIFVKSSDIIIKMIDNKLLTKKPTIKDMTDVLRLLIRHNVIAKFDGNIEDSNVILTIYPTILKIVSNEKITAIYDNMFKKDDDDNDNDEKTDDIPFEA</sequence>